<dbReference type="GO" id="GO:0061630">
    <property type="term" value="F:ubiquitin protein ligase activity"/>
    <property type="evidence" value="ECO:0007669"/>
    <property type="project" value="TreeGrafter"/>
</dbReference>
<dbReference type="SMART" id="SM00184">
    <property type="entry name" value="RING"/>
    <property type="match status" value="1"/>
</dbReference>
<keyword evidence="8" id="KW-1185">Reference proteome</keyword>
<dbReference type="GO" id="GO:0008270">
    <property type="term" value="F:zinc ion binding"/>
    <property type="evidence" value="ECO:0007669"/>
    <property type="project" value="UniProtKB-KW"/>
</dbReference>
<dbReference type="OrthoDB" id="8062037at2759"/>
<dbReference type="AlphaFoldDB" id="A0A6A2ZQX9"/>
<dbReference type="InterPro" id="IPR013083">
    <property type="entry name" value="Znf_RING/FYVE/PHD"/>
</dbReference>
<evidence type="ECO:0000259" key="6">
    <source>
        <dbReference type="PROSITE" id="PS50089"/>
    </source>
</evidence>
<organism evidence="7 8">
    <name type="scientific">Hibiscus syriacus</name>
    <name type="common">Rose of Sharon</name>
    <dbReference type="NCBI Taxonomy" id="106335"/>
    <lineage>
        <taxon>Eukaryota</taxon>
        <taxon>Viridiplantae</taxon>
        <taxon>Streptophyta</taxon>
        <taxon>Embryophyta</taxon>
        <taxon>Tracheophyta</taxon>
        <taxon>Spermatophyta</taxon>
        <taxon>Magnoliopsida</taxon>
        <taxon>eudicotyledons</taxon>
        <taxon>Gunneridae</taxon>
        <taxon>Pentapetalae</taxon>
        <taxon>rosids</taxon>
        <taxon>malvids</taxon>
        <taxon>Malvales</taxon>
        <taxon>Malvaceae</taxon>
        <taxon>Malvoideae</taxon>
        <taxon>Hibiscus</taxon>
    </lineage>
</organism>
<dbReference type="Gene3D" id="3.30.40.10">
    <property type="entry name" value="Zinc/RING finger domain, C3HC4 (zinc finger)"/>
    <property type="match status" value="1"/>
</dbReference>
<dbReference type="InterPro" id="IPR001841">
    <property type="entry name" value="Znf_RING"/>
</dbReference>
<evidence type="ECO:0000313" key="7">
    <source>
        <dbReference type="EMBL" id="KAE8694324.1"/>
    </source>
</evidence>
<evidence type="ECO:0000256" key="5">
    <source>
        <dbReference type="SAM" id="Phobius"/>
    </source>
</evidence>
<keyword evidence="1" id="KW-0479">Metal-binding</keyword>
<dbReference type="GO" id="GO:0016567">
    <property type="term" value="P:protein ubiquitination"/>
    <property type="evidence" value="ECO:0007669"/>
    <property type="project" value="TreeGrafter"/>
</dbReference>
<evidence type="ECO:0000256" key="3">
    <source>
        <dbReference type="ARBA" id="ARBA00022833"/>
    </source>
</evidence>
<keyword evidence="5" id="KW-0472">Membrane</keyword>
<proteinExistence type="predicted"/>
<dbReference type="PANTHER" id="PTHR45969:SF33">
    <property type="entry name" value="RING ZINC FINGER PROTEIN-RELATED"/>
    <property type="match status" value="1"/>
</dbReference>
<keyword evidence="5" id="KW-1133">Transmembrane helix</keyword>
<feature type="transmembrane region" description="Helical" evidence="5">
    <location>
        <begin position="12"/>
        <end position="32"/>
    </location>
</feature>
<keyword evidence="2 4" id="KW-0863">Zinc-finger</keyword>
<comment type="caution">
    <text evidence="7">The sequence shown here is derived from an EMBL/GenBank/DDBJ whole genome shotgun (WGS) entry which is preliminary data.</text>
</comment>
<reference evidence="7" key="1">
    <citation type="submission" date="2019-09" db="EMBL/GenBank/DDBJ databases">
        <title>Draft genome information of white flower Hibiscus syriacus.</title>
        <authorList>
            <person name="Kim Y.-M."/>
        </authorList>
    </citation>
    <scope>NUCLEOTIDE SEQUENCE [LARGE SCALE GENOMIC DNA]</scope>
    <source>
        <strain evidence="7">YM2019G1</strain>
    </source>
</reference>
<evidence type="ECO:0000256" key="2">
    <source>
        <dbReference type="ARBA" id="ARBA00022771"/>
    </source>
</evidence>
<dbReference type="SUPFAM" id="SSF57850">
    <property type="entry name" value="RING/U-box"/>
    <property type="match status" value="1"/>
</dbReference>
<name>A0A6A2ZQX9_HIBSY</name>
<keyword evidence="5" id="KW-0812">Transmembrane</keyword>
<dbReference type="PROSITE" id="PS50089">
    <property type="entry name" value="ZF_RING_2"/>
    <property type="match status" value="1"/>
</dbReference>
<feature type="domain" description="RING-type" evidence="6">
    <location>
        <begin position="102"/>
        <end position="145"/>
    </location>
</feature>
<keyword evidence="3" id="KW-0862">Zinc</keyword>
<evidence type="ECO:0000256" key="4">
    <source>
        <dbReference type="PROSITE-ProRule" id="PRU00175"/>
    </source>
</evidence>
<gene>
    <name evidence="7" type="ORF">F3Y22_tig00110785pilonHSYRG00233</name>
</gene>
<dbReference type="Proteomes" id="UP000436088">
    <property type="component" value="Unassembled WGS sequence"/>
</dbReference>
<protein>
    <recommendedName>
        <fullName evidence="6">RING-type domain-containing protein</fullName>
    </recommendedName>
</protein>
<dbReference type="EMBL" id="VEPZ02001111">
    <property type="protein sequence ID" value="KAE8694324.1"/>
    <property type="molecule type" value="Genomic_DNA"/>
</dbReference>
<evidence type="ECO:0000256" key="1">
    <source>
        <dbReference type="ARBA" id="ARBA00022723"/>
    </source>
</evidence>
<dbReference type="PANTHER" id="PTHR45969">
    <property type="entry name" value="RING ZINC FINGER PROTEIN-RELATED"/>
    <property type="match status" value="1"/>
</dbReference>
<accession>A0A6A2ZQX9</accession>
<dbReference type="Pfam" id="PF13639">
    <property type="entry name" value="zf-RING_2"/>
    <property type="match status" value="1"/>
</dbReference>
<sequence>MAYCTSVASSFAYSQLLLLMIFIPIHNLLVCLRKSISTLFLLLGLSHFIEPDIPYRHVTEAGVSSSSSPTAPYYDVPLLVHLFGEILPVVKFCDLVDPPGSCVVCFYDFEGEDEIRRLANCRHVFHRSCLDRWMGDDNKTCPLCRRSFIPHDMQDTYNESLWYWSATGKH</sequence>
<evidence type="ECO:0000313" key="8">
    <source>
        <dbReference type="Proteomes" id="UP000436088"/>
    </source>
</evidence>